<keyword evidence="4" id="KW-1185">Reference proteome</keyword>
<dbReference type="PANTHER" id="PTHR10582:SF2">
    <property type="entry name" value="INACTIVE"/>
    <property type="match status" value="1"/>
</dbReference>
<dbReference type="GO" id="GO:0098703">
    <property type="term" value="P:calcium ion import across plasma membrane"/>
    <property type="evidence" value="ECO:0007669"/>
    <property type="project" value="TreeGrafter"/>
</dbReference>
<feature type="transmembrane region" description="Helical" evidence="2">
    <location>
        <begin position="285"/>
        <end position="308"/>
    </location>
</feature>
<evidence type="ECO:0000256" key="2">
    <source>
        <dbReference type="SAM" id="Phobius"/>
    </source>
</evidence>
<gene>
    <name evidence="3" type="ORF">SDRG_13733</name>
</gene>
<keyword evidence="2" id="KW-0472">Membrane</keyword>
<dbReference type="OMA" id="CASPMLK"/>
<dbReference type="InParanoid" id="T0PSE2"/>
<dbReference type="PANTHER" id="PTHR10582">
    <property type="entry name" value="TRANSIENT RECEPTOR POTENTIAL ION CHANNEL PROTEIN"/>
    <property type="match status" value="1"/>
</dbReference>
<feature type="transmembrane region" description="Helical" evidence="2">
    <location>
        <begin position="219"/>
        <end position="243"/>
    </location>
</feature>
<keyword evidence="2" id="KW-0812">Transmembrane</keyword>
<feature type="transmembrane region" description="Helical" evidence="2">
    <location>
        <begin position="101"/>
        <end position="133"/>
    </location>
</feature>
<dbReference type="InterPro" id="IPR024862">
    <property type="entry name" value="TRPV"/>
</dbReference>
<dbReference type="AlphaFoldDB" id="T0PSE2"/>
<accession>T0PSE2</accession>
<organism evidence="3 4">
    <name type="scientific">Saprolegnia diclina (strain VS20)</name>
    <dbReference type="NCBI Taxonomy" id="1156394"/>
    <lineage>
        <taxon>Eukaryota</taxon>
        <taxon>Sar</taxon>
        <taxon>Stramenopiles</taxon>
        <taxon>Oomycota</taxon>
        <taxon>Saprolegniomycetes</taxon>
        <taxon>Saprolegniales</taxon>
        <taxon>Saprolegniaceae</taxon>
        <taxon>Saprolegnia</taxon>
    </lineage>
</organism>
<dbReference type="OrthoDB" id="10330602at2759"/>
<feature type="transmembrane region" description="Helical" evidence="2">
    <location>
        <begin position="315"/>
        <end position="336"/>
    </location>
</feature>
<evidence type="ECO:0008006" key="5">
    <source>
        <dbReference type="Google" id="ProtNLM"/>
    </source>
</evidence>
<name>T0PSE2_SAPDV</name>
<dbReference type="RefSeq" id="XP_008618052.1">
    <property type="nucleotide sequence ID" value="XM_008619830.1"/>
</dbReference>
<dbReference type="GO" id="GO:0005886">
    <property type="term" value="C:plasma membrane"/>
    <property type="evidence" value="ECO:0007669"/>
    <property type="project" value="TreeGrafter"/>
</dbReference>
<sequence>MTDVFSHEAFRRSLQRDFDLTAAIAELNKCLVQPRQVFEVYNGLDDDVSHTPLFYILDADPRVQRKLLPTQLLQHPVLRQVIAMKWQNFGLRRYSEQLVMYMLLLLSMGLTTTESCAPTFIALEIALGLVYVACRGLRYPTRHCFALATAFVVALVIVTLPPVLEAHASRAALATMTHLVLLFSALYFAIFELNEMFAEVDPTNRELDLGCASPMLKKVLYYAIFCPLSVVVQFALLLCGASDAKYFAASDFNKLQLPAFVATCVVAGCALQGTHLRSLSLSLQLVLWVLSLQYFEVHAVLGVYVHLLKRMLRQVLAILVLYVPCHIGLTLSYTQLFQHSNEPAYSSFAASSRSTYLVLFGHFDYGPFERLGSTLGYALLLTHATIVLLLLGNMLVATMVSVIDQPLAQQEALVSLAECVLRSEKAAGLARLEAISVEDERRLLLLRVDSETYVAIAIEEGPSLHDHVASMRSELADARAMHAASQATLEQLVTLVQTWKKDKSP</sequence>
<keyword evidence="2" id="KW-1133">Transmembrane helix</keyword>
<keyword evidence="1" id="KW-0677">Repeat</keyword>
<dbReference type="EMBL" id="JH767194">
    <property type="protein sequence ID" value="EQC28404.1"/>
    <property type="molecule type" value="Genomic_DNA"/>
</dbReference>
<feature type="transmembrane region" description="Helical" evidence="2">
    <location>
        <begin position="375"/>
        <end position="396"/>
    </location>
</feature>
<dbReference type="GO" id="GO:0005216">
    <property type="term" value="F:monoatomic ion channel activity"/>
    <property type="evidence" value="ECO:0007669"/>
    <property type="project" value="InterPro"/>
</dbReference>
<evidence type="ECO:0000313" key="4">
    <source>
        <dbReference type="Proteomes" id="UP000030762"/>
    </source>
</evidence>
<feature type="transmembrane region" description="Helical" evidence="2">
    <location>
        <begin position="171"/>
        <end position="190"/>
    </location>
</feature>
<dbReference type="Proteomes" id="UP000030762">
    <property type="component" value="Unassembled WGS sequence"/>
</dbReference>
<evidence type="ECO:0000313" key="3">
    <source>
        <dbReference type="EMBL" id="EQC28404.1"/>
    </source>
</evidence>
<protein>
    <recommendedName>
        <fullName evidence="5">Ion transport domain-containing protein</fullName>
    </recommendedName>
</protein>
<proteinExistence type="predicted"/>
<dbReference type="VEuPathDB" id="FungiDB:SDRG_13733"/>
<reference evidence="3 4" key="1">
    <citation type="submission" date="2012-04" db="EMBL/GenBank/DDBJ databases">
        <title>The Genome Sequence of Saprolegnia declina VS20.</title>
        <authorList>
            <consortium name="The Broad Institute Genome Sequencing Platform"/>
            <person name="Russ C."/>
            <person name="Nusbaum C."/>
            <person name="Tyler B."/>
            <person name="van West P."/>
            <person name="Dieguez-Uribeondo J."/>
            <person name="de Bruijn I."/>
            <person name="Tripathy S."/>
            <person name="Jiang R."/>
            <person name="Young S.K."/>
            <person name="Zeng Q."/>
            <person name="Gargeya S."/>
            <person name="Fitzgerald M."/>
            <person name="Haas B."/>
            <person name="Abouelleil A."/>
            <person name="Alvarado L."/>
            <person name="Arachchi H.M."/>
            <person name="Berlin A."/>
            <person name="Chapman S.B."/>
            <person name="Goldberg J."/>
            <person name="Griggs A."/>
            <person name="Gujja S."/>
            <person name="Hansen M."/>
            <person name="Howarth C."/>
            <person name="Imamovic A."/>
            <person name="Larimer J."/>
            <person name="McCowen C."/>
            <person name="Montmayeur A."/>
            <person name="Murphy C."/>
            <person name="Neiman D."/>
            <person name="Pearson M."/>
            <person name="Priest M."/>
            <person name="Roberts A."/>
            <person name="Saif S."/>
            <person name="Shea T."/>
            <person name="Sisk P."/>
            <person name="Sykes S."/>
            <person name="Wortman J."/>
            <person name="Nusbaum C."/>
            <person name="Birren B."/>
        </authorList>
    </citation>
    <scope>NUCLEOTIDE SEQUENCE [LARGE SCALE GENOMIC DNA]</scope>
    <source>
        <strain evidence="3 4">VS20</strain>
    </source>
</reference>
<evidence type="ECO:0000256" key="1">
    <source>
        <dbReference type="ARBA" id="ARBA00022737"/>
    </source>
</evidence>
<feature type="transmembrane region" description="Helical" evidence="2">
    <location>
        <begin position="145"/>
        <end position="164"/>
    </location>
</feature>
<dbReference type="GeneID" id="19954460"/>